<reference evidence="1 2" key="1">
    <citation type="journal article" date="2013" name="J. Virol.">
        <title>New Insights into the Evolution of Entomopoxvirinae from the Complete Genome Sequences of Four Entomopoxviruses Infecting Adoxophyes honmai, Choristoneura biennis, Choristoneura rosaceana, and Mythimna separata.</title>
        <authorList>
            <person name="Theze J."/>
            <person name="Takatsuka J."/>
            <person name="Li Z."/>
            <person name="Gallais J."/>
            <person name="Doucet D."/>
            <person name="Arif B."/>
            <person name="Nakai M."/>
            <person name="Herniou E.A."/>
        </authorList>
    </citation>
    <scope>NUCLEOTIDE SEQUENCE [LARGE SCALE GENOMIC DNA]</scope>
</reference>
<name>A0A916KQ62_9POXV</name>
<keyword evidence="2" id="KW-1185">Reference proteome</keyword>
<sequence length="270" mass="32159">MDIVVYDNEHFIEPISQRKDIYIDFVTSHIDKDIDCSSIKEKDNVYDVMKYFVFKSYNYNNIHIIYDVLYEKILVLKYNKNIKEYIIINKYLIILLENNLNLIIDICEKKYRKIIKNWFPLLLNADDILMYITYLSTNDKIIKPIQKNNIILDNNVIDKNKLIEIKSKNSYIICPIIINKPLITVPEVNKNILIINDGINGNKIYKLDYNILDMFNFSLIHILLITDIDHGKLILLNTETMEEEEHENCYSIINTINDKFYNKIRNSFLI</sequence>
<dbReference type="OrthoDB" id="35922at10239"/>
<dbReference type="GeneID" id="15613735"/>
<dbReference type="RefSeq" id="YP_008003630.1">
    <property type="nucleotide sequence ID" value="NC_021246.1"/>
</dbReference>
<proteinExistence type="predicted"/>
<gene>
    <name evidence="1" type="ORF">MYSEV_113</name>
</gene>
<evidence type="ECO:0000313" key="1">
    <source>
        <dbReference type="EMBL" id="CCU56311.1"/>
    </source>
</evidence>
<organism evidence="1 2">
    <name type="scientific">Mythimna separata entomopoxvirus 'L'</name>
    <dbReference type="NCBI Taxonomy" id="1293572"/>
    <lineage>
        <taxon>Viruses</taxon>
        <taxon>Varidnaviria</taxon>
        <taxon>Bamfordvirae</taxon>
        <taxon>Nucleocytoviricota</taxon>
        <taxon>Pokkesviricetes</taxon>
        <taxon>Chitovirales</taxon>
        <taxon>Poxviridae</taxon>
        <taxon>Entomopoxvirinae</taxon>
        <taxon>Betaentomopoxvirus</taxon>
        <taxon>Betaentomopoxvirus mseparata</taxon>
        <taxon>Mythimna separata entomopoxvirus</taxon>
    </lineage>
</organism>
<accession>A0A916KQ62</accession>
<dbReference type="Proteomes" id="UP000792671">
    <property type="component" value="Genome"/>
</dbReference>
<protein>
    <submittedName>
        <fullName evidence="1">Uncharacterized protein</fullName>
    </submittedName>
</protein>
<dbReference type="KEGG" id="vg:15613735"/>
<dbReference type="EMBL" id="HF679134">
    <property type="protein sequence ID" value="CCU56311.1"/>
    <property type="molecule type" value="Genomic_DNA"/>
</dbReference>
<evidence type="ECO:0000313" key="2">
    <source>
        <dbReference type="Proteomes" id="UP000792671"/>
    </source>
</evidence>